<keyword evidence="5 7" id="KW-1133">Transmembrane helix</keyword>
<gene>
    <name evidence="8" type="ORF">IOQ59_05255</name>
</gene>
<feature type="transmembrane region" description="Helical" evidence="7">
    <location>
        <begin position="95"/>
        <end position="115"/>
    </location>
</feature>
<keyword evidence="3" id="KW-1003">Cell membrane</keyword>
<feature type="transmembrane region" description="Helical" evidence="7">
    <location>
        <begin position="167"/>
        <end position="187"/>
    </location>
</feature>
<dbReference type="PANTHER" id="PTHR36838">
    <property type="entry name" value="AUXIN EFFLUX CARRIER FAMILY PROTEIN"/>
    <property type="match status" value="1"/>
</dbReference>
<dbReference type="RefSeq" id="WP_193952222.1">
    <property type="nucleotide sequence ID" value="NZ_JADEYS010000004.1"/>
</dbReference>
<dbReference type="GO" id="GO:0016020">
    <property type="term" value="C:membrane"/>
    <property type="evidence" value="ECO:0007669"/>
    <property type="project" value="UniProtKB-SubCell"/>
</dbReference>
<keyword evidence="2" id="KW-0813">Transport</keyword>
<evidence type="ECO:0000256" key="3">
    <source>
        <dbReference type="ARBA" id="ARBA00022475"/>
    </source>
</evidence>
<dbReference type="Pfam" id="PF03547">
    <property type="entry name" value="Mem_trans"/>
    <property type="match status" value="1"/>
</dbReference>
<dbReference type="GO" id="GO:0055085">
    <property type="term" value="P:transmembrane transport"/>
    <property type="evidence" value="ECO:0007669"/>
    <property type="project" value="InterPro"/>
</dbReference>
<evidence type="ECO:0000256" key="7">
    <source>
        <dbReference type="SAM" id="Phobius"/>
    </source>
</evidence>
<accession>A0A8J7FBJ3</accession>
<keyword evidence="9" id="KW-1185">Reference proteome</keyword>
<dbReference type="Proteomes" id="UP000640333">
    <property type="component" value="Unassembled WGS sequence"/>
</dbReference>
<keyword evidence="4 7" id="KW-0812">Transmembrane</keyword>
<feature type="transmembrane region" description="Helical" evidence="7">
    <location>
        <begin position="64"/>
        <end position="83"/>
    </location>
</feature>
<organism evidence="8 9">
    <name type="scientific">Pontibacterium sinense</name>
    <dbReference type="NCBI Taxonomy" id="2781979"/>
    <lineage>
        <taxon>Bacteria</taxon>
        <taxon>Pseudomonadati</taxon>
        <taxon>Pseudomonadota</taxon>
        <taxon>Gammaproteobacteria</taxon>
        <taxon>Oceanospirillales</taxon>
        <taxon>Oceanospirillaceae</taxon>
        <taxon>Pontibacterium</taxon>
    </lineage>
</organism>
<protein>
    <submittedName>
        <fullName evidence="8">AEC family transporter</fullName>
    </submittedName>
</protein>
<proteinExistence type="predicted"/>
<feature type="transmembrane region" description="Helical" evidence="7">
    <location>
        <begin position="121"/>
        <end position="146"/>
    </location>
</feature>
<keyword evidence="6 7" id="KW-0472">Membrane</keyword>
<feature type="transmembrane region" description="Helical" evidence="7">
    <location>
        <begin position="233"/>
        <end position="250"/>
    </location>
</feature>
<comment type="subcellular location">
    <subcellularLocation>
        <location evidence="1">Membrane</location>
        <topology evidence="1">Multi-pass membrane protein</topology>
    </subcellularLocation>
</comment>
<feature type="transmembrane region" description="Helical" evidence="7">
    <location>
        <begin position="256"/>
        <end position="276"/>
    </location>
</feature>
<evidence type="ECO:0000313" key="9">
    <source>
        <dbReference type="Proteomes" id="UP000640333"/>
    </source>
</evidence>
<evidence type="ECO:0000256" key="5">
    <source>
        <dbReference type="ARBA" id="ARBA00022989"/>
    </source>
</evidence>
<feature type="transmembrane region" description="Helical" evidence="7">
    <location>
        <begin position="288"/>
        <end position="308"/>
    </location>
</feature>
<evidence type="ECO:0000256" key="4">
    <source>
        <dbReference type="ARBA" id="ARBA00022692"/>
    </source>
</evidence>
<evidence type="ECO:0000313" key="8">
    <source>
        <dbReference type="EMBL" id="MBE9396666.1"/>
    </source>
</evidence>
<evidence type="ECO:0000256" key="1">
    <source>
        <dbReference type="ARBA" id="ARBA00004141"/>
    </source>
</evidence>
<sequence>MLAILTITAPIFLLIALGYLLVRVKLVPQAAIGGMGTFVVYLALPALLFKALSSRPVSDVYNSQYLQVFVLGSVLSLLVSVWWAKKVRGVRLERAAFLGLGSALSNNGFIGYALVTQLFGSVAVAAAALSMLVDLIVLIPLTIVLAEWAGNGSGHVRHAIQTAFLKTLCNPLVIAIALGFLASAAQWQPVAPVMQAIDMLASSAAPLSLFVIGGMLVGISISGQRMDLCQMTVFKLVLHPCLVALCVWLLPAFDPVLQLCAVLLAAVPMAGVFPLIAQAYGQQQVCAAALVTATIMSFFTLNLVLWLTDQFGDLSSVLV</sequence>
<feature type="transmembrane region" description="Helical" evidence="7">
    <location>
        <begin position="199"/>
        <end position="221"/>
    </location>
</feature>
<feature type="transmembrane region" description="Helical" evidence="7">
    <location>
        <begin position="6"/>
        <end position="24"/>
    </location>
</feature>
<name>A0A8J7FBJ3_9GAMM</name>
<dbReference type="AlphaFoldDB" id="A0A8J7FBJ3"/>
<evidence type="ECO:0000256" key="6">
    <source>
        <dbReference type="ARBA" id="ARBA00023136"/>
    </source>
</evidence>
<feature type="transmembrane region" description="Helical" evidence="7">
    <location>
        <begin position="31"/>
        <end position="52"/>
    </location>
</feature>
<dbReference type="EMBL" id="JADEYS010000004">
    <property type="protein sequence ID" value="MBE9396666.1"/>
    <property type="molecule type" value="Genomic_DNA"/>
</dbReference>
<dbReference type="InterPro" id="IPR004776">
    <property type="entry name" value="Mem_transp_PIN-like"/>
</dbReference>
<reference evidence="8" key="1">
    <citation type="submission" date="2020-10" db="EMBL/GenBank/DDBJ databases">
        <title>Bacterium isolated from coastal waters sediment.</title>
        <authorList>
            <person name="Chen R.-J."/>
            <person name="Lu D.-C."/>
            <person name="Zhu K.-L."/>
            <person name="Du Z.-J."/>
        </authorList>
    </citation>
    <scope>NUCLEOTIDE SEQUENCE</scope>
    <source>
        <strain evidence="8">N1Y112</strain>
    </source>
</reference>
<comment type="caution">
    <text evidence="8">The sequence shown here is derived from an EMBL/GenBank/DDBJ whole genome shotgun (WGS) entry which is preliminary data.</text>
</comment>
<dbReference type="PANTHER" id="PTHR36838:SF3">
    <property type="entry name" value="TRANSPORTER AUXIN EFFLUX CARRIER EC FAMILY"/>
    <property type="match status" value="1"/>
</dbReference>
<evidence type="ECO:0000256" key="2">
    <source>
        <dbReference type="ARBA" id="ARBA00022448"/>
    </source>
</evidence>